<protein>
    <submittedName>
        <fullName evidence="1">Uncharacterized protein</fullName>
    </submittedName>
</protein>
<dbReference type="EMBL" id="CAMPGE010012735">
    <property type="protein sequence ID" value="CAI2371496.1"/>
    <property type="molecule type" value="Genomic_DNA"/>
</dbReference>
<dbReference type="Proteomes" id="UP001295684">
    <property type="component" value="Unassembled WGS sequence"/>
</dbReference>
<reference evidence="1" key="1">
    <citation type="submission" date="2023-07" db="EMBL/GenBank/DDBJ databases">
        <authorList>
            <consortium name="AG Swart"/>
            <person name="Singh M."/>
            <person name="Singh A."/>
            <person name="Seah K."/>
            <person name="Emmerich C."/>
        </authorList>
    </citation>
    <scope>NUCLEOTIDE SEQUENCE</scope>
    <source>
        <strain evidence="1">DP1</strain>
    </source>
</reference>
<comment type="caution">
    <text evidence="1">The sequence shown here is derived from an EMBL/GenBank/DDBJ whole genome shotgun (WGS) entry which is preliminary data.</text>
</comment>
<evidence type="ECO:0000313" key="1">
    <source>
        <dbReference type="EMBL" id="CAI2371496.1"/>
    </source>
</evidence>
<gene>
    <name evidence="1" type="ORF">ECRASSUSDP1_LOCUS12819</name>
</gene>
<name>A0AAD1ULB1_EUPCR</name>
<evidence type="ECO:0000313" key="2">
    <source>
        <dbReference type="Proteomes" id="UP001295684"/>
    </source>
</evidence>
<dbReference type="AlphaFoldDB" id="A0AAD1ULB1"/>
<keyword evidence="2" id="KW-1185">Reference proteome</keyword>
<proteinExistence type="predicted"/>
<accession>A0AAD1ULB1</accession>
<sequence>MQMDSSLHEILNNEKQVIQQESEVIHKAHHRFPFLWGRIEEEDYKEENVIMKRWLRLRFSGNYGIGLFVVIQNHYQLNSLKILRNSHSDKNRTLRIESYDPSKSTLKRQHMNEVIRILPTVTQRMILKSLQLSQKQTVNIFLNLTTAKKAVFEKCWIESITMKHKLAKKYYLESLCFQECKDMNGKDIAYQEKKQIEVSTLSKVMDKFKRRSPSQLESILKMIRDSSLSNSLLVIALKCESSQEEIEFIRKKYKLENILFQCDFKVRSARMLYKRVCIPDPDKEVDESITKKKCICF</sequence>
<organism evidence="1 2">
    <name type="scientific">Euplotes crassus</name>
    <dbReference type="NCBI Taxonomy" id="5936"/>
    <lineage>
        <taxon>Eukaryota</taxon>
        <taxon>Sar</taxon>
        <taxon>Alveolata</taxon>
        <taxon>Ciliophora</taxon>
        <taxon>Intramacronucleata</taxon>
        <taxon>Spirotrichea</taxon>
        <taxon>Hypotrichia</taxon>
        <taxon>Euplotida</taxon>
        <taxon>Euplotidae</taxon>
        <taxon>Moneuplotes</taxon>
    </lineage>
</organism>